<feature type="domain" description="Integrase catalytic" evidence="1">
    <location>
        <begin position="32"/>
        <end position="149"/>
    </location>
</feature>
<dbReference type="GO" id="GO:0015074">
    <property type="term" value="P:DNA integration"/>
    <property type="evidence" value="ECO:0007669"/>
    <property type="project" value="InterPro"/>
</dbReference>
<sequence length="188" mass="21136">MCSSPHWALKTTPSLAPRRARRWLTGSARSCALSFIGGVPELVIPDNPRALIANADRYEPRANDTVLDFARHYGTSVLPARARRPQDKAKVEVAVQVVERWIMARLRHQRFETVYAVDRAIAELLPTLNDRPFQKLPGSRASAFAALDAPALRPLPAIPYEIAQFRTVKVHIDHHVEINKRKRPANPS</sequence>
<dbReference type="SUPFAM" id="SSF53098">
    <property type="entry name" value="Ribonuclease H-like"/>
    <property type="match status" value="1"/>
</dbReference>
<dbReference type="InterPro" id="IPR001584">
    <property type="entry name" value="Integrase_cat-core"/>
</dbReference>
<evidence type="ECO:0000313" key="2">
    <source>
        <dbReference type="EMBL" id="NUY05711.1"/>
    </source>
</evidence>
<organism evidence="2 3">
    <name type="scientific">Paraburkholderia youngii</name>
    <dbReference type="NCBI Taxonomy" id="2782701"/>
    <lineage>
        <taxon>Bacteria</taxon>
        <taxon>Pseudomonadati</taxon>
        <taxon>Pseudomonadota</taxon>
        <taxon>Betaproteobacteria</taxon>
        <taxon>Burkholderiales</taxon>
        <taxon>Burkholderiaceae</taxon>
        <taxon>Paraburkholderia</taxon>
    </lineage>
</organism>
<reference evidence="2 3" key="1">
    <citation type="submission" date="2020-02" db="EMBL/GenBank/DDBJ databases">
        <title>Paraburkholderia simonii sp. nov. and Paraburkholderia youngii sp. nov. Brazilian and Mexican Mimosa-associated rhizobia.</title>
        <authorList>
            <person name="Mavima L."/>
            <person name="Beukes C.W."/>
            <person name="Chan W.Y."/>
            <person name="Palmer M."/>
            <person name="De Meyer S.E."/>
            <person name="James E.K."/>
            <person name="Venter S.N."/>
            <person name="Steenkamp E.T."/>
        </authorList>
    </citation>
    <scope>NUCLEOTIDE SEQUENCE [LARGE SCALE GENOMIC DNA]</scope>
    <source>
        <strain evidence="2 3">JPY169</strain>
    </source>
</reference>
<dbReference type="InterPro" id="IPR012337">
    <property type="entry name" value="RNaseH-like_sf"/>
</dbReference>
<name>A0A7Y6K796_9BURK</name>
<dbReference type="Proteomes" id="UP000594380">
    <property type="component" value="Unassembled WGS sequence"/>
</dbReference>
<dbReference type="EMBL" id="JAALDK010000003">
    <property type="protein sequence ID" value="NUY05711.1"/>
    <property type="molecule type" value="Genomic_DNA"/>
</dbReference>
<dbReference type="AlphaFoldDB" id="A0A7Y6K796"/>
<protein>
    <submittedName>
        <fullName evidence="2">Transposase family protein</fullName>
    </submittedName>
</protein>
<comment type="caution">
    <text evidence="2">The sequence shown here is derived from an EMBL/GenBank/DDBJ whole genome shotgun (WGS) entry which is preliminary data.</text>
</comment>
<evidence type="ECO:0000313" key="3">
    <source>
        <dbReference type="Proteomes" id="UP000594380"/>
    </source>
</evidence>
<proteinExistence type="predicted"/>
<dbReference type="PROSITE" id="PS50994">
    <property type="entry name" value="INTEGRASE"/>
    <property type="match status" value="1"/>
</dbReference>
<accession>A0A7Y6K796</accession>
<dbReference type="PANTHER" id="PTHR35004">
    <property type="entry name" value="TRANSPOSASE RV3428C-RELATED"/>
    <property type="match status" value="1"/>
</dbReference>
<dbReference type="PANTHER" id="PTHR35004:SF8">
    <property type="entry name" value="TRANSPOSASE RV3428C-RELATED"/>
    <property type="match status" value="1"/>
</dbReference>
<evidence type="ECO:0000259" key="1">
    <source>
        <dbReference type="PROSITE" id="PS50994"/>
    </source>
</evidence>
<gene>
    <name evidence="2" type="ORF">G5S42_40080</name>
</gene>